<feature type="non-terminal residue" evidence="2">
    <location>
        <position position="392"/>
    </location>
</feature>
<dbReference type="Proteomes" id="UP001190700">
    <property type="component" value="Unassembled WGS sequence"/>
</dbReference>
<dbReference type="GO" id="GO:0003690">
    <property type="term" value="F:double-stranded DNA binding"/>
    <property type="evidence" value="ECO:0007669"/>
    <property type="project" value="TreeGrafter"/>
</dbReference>
<dbReference type="PANTHER" id="PTHR12083">
    <property type="entry name" value="BIFUNCTIONAL POLYNUCLEOTIDE PHOSPHATASE/KINASE"/>
    <property type="match status" value="1"/>
</dbReference>
<dbReference type="SUPFAM" id="SSF52540">
    <property type="entry name" value="P-loop containing nucleoside triphosphate hydrolases"/>
    <property type="match status" value="1"/>
</dbReference>
<dbReference type="PANTHER" id="PTHR12083:SF9">
    <property type="entry name" value="BIFUNCTIONAL POLYNUCLEOTIDE PHOSPHATASE_KINASE"/>
    <property type="match status" value="1"/>
</dbReference>
<reference evidence="2 3" key="1">
    <citation type="journal article" date="2015" name="Genome Biol. Evol.">
        <title>Comparative Genomics of a Bacterivorous Green Alga Reveals Evolutionary Causalities and Consequences of Phago-Mixotrophic Mode of Nutrition.</title>
        <authorList>
            <person name="Burns J.A."/>
            <person name="Paasch A."/>
            <person name="Narechania A."/>
            <person name="Kim E."/>
        </authorList>
    </citation>
    <scope>NUCLEOTIDE SEQUENCE [LARGE SCALE GENOMIC DNA]</scope>
    <source>
        <strain evidence="2 3">PLY_AMNH</strain>
    </source>
</reference>
<accession>A0AAE0F881</accession>
<dbReference type="Gene3D" id="3.40.50.300">
    <property type="entry name" value="P-loop containing nucleotide triphosphate hydrolases"/>
    <property type="match status" value="1"/>
</dbReference>
<gene>
    <name evidence="2" type="ORF">CYMTET_35928</name>
</gene>
<evidence type="ECO:0000256" key="1">
    <source>
        <dbReference type="SAM" id="MobiDB-lite"/>
    </source>
</evidence>
<sequence length="392" mass="41482">MLRFPGGRTRQVPVDIPVILGRADLLASQKAVNISRSQCEISLSGAASGGFNAEILSKGQNPTLIIRNALDKSTRVLLLRGQRARIHFGDQFALHCAADPSEFISFDTSPEGTAGIAPNSERVCAEAVSGADAFVRDATGRDEAGDDGGLQLLKKARTQQDSPLASGMESAPTPSGENTLGGDEASIVPNDAAMSGDDVSPTCLDPASAPSAGTTAVPVNDLGTSRVPHLVILCGPPGAGKSTLCGRLPEDRWVRVNQDSVAKGRPGSRKQCLNAMRAALEARRHVVVDRCNMTNDQRKDFLQLGSRYGCSKEAVVLQTPMAECERRISARIGHEGGVEGEASCHLARQQASAWEAPSAKEGFERVSLCRQDSDIDDVLNRLRDMAPVSASC</sequence>
<evidence type="ECO:0000313" key="3">
    <source>
        <dbReference type="Proteomes" id="UP001190700"/>
    </source>
</evidence>
<dbReference type="GO" id="GO:0046404">
    <property type="term" value="F:ATP-dependent polydeoxyribonucleotide 5'-hydroxyl-kinase activity"/>
    <property type="evidence" value="ECO:0007669"/>
    <property type="project" value="TreeGrafter"/>
</dbReference>
<feature type="region of interest" description="Disordered" evidence="1">
    <location>
        <begin position="157"/>
        <end position="187"/>
    </location>
</feature>
<organism evidence="2 3">
    <name type="scientific">Cymbomonas tetramitiformis</name>
    <dbReference type="NCBI Taxonomy" id="36881"/>
    <lineage>
        <taxon>Eukaryota</taxon>
        <taxon>Viridiplantae</taxon>
        <taxon>Chlorophyta</taxon>
        <taxon>Pyramimonadophyceae</taxon>
        <taxon>Pyramimonadales</taxon>
        <taxon>Pyramimonadaceae</taxon>
        <taxon>Cymbomonas</taxon>
    </lineage>
</organism>
<dbReference type="AlphaFoldDB" id="A0AAE0F881"/>
<dbReference type="Pfam" id="PF13671">
    <property type="entry name" value="AAA_33"/>
    <property type="match status" value="1"/>
</dbReference>
<evidence type="ECO:0000313" key="2">
    <source>
        <dbReference type="EMBL" id="KAK3254872.1"/>
    </source>
</evidence>
<dbReference type="EMBL" id="LGRX02023107">
    <property type="protein sequence ID" value="KAK3254872.1"/>
    <property type="molecule type" value="Genomic_DNA"/>
</dbReference>
<dbReference type="GO" id="GO:0046403">
    <property type="term" value="F:polynucleotide 3'-phosphatase activity"/>
    <property type="evidence" value="ECO:0007669"/>
    <property type="project" value="TreeGrafter"/>
</dbReference>
<protein>
    <submittedName>
        <fullName evidence="2">Uncharacterized protein</fullName>
    </submittedName>
</protein>
<comment type="caution">
    <text evidence="2">The sequence shown here is derived from an EMBL/GenBank/DDBJ whole genome shotgun (WGS) entry which is preliminary data.</text>
</comment>
<dbReference type="GO" id="GO:0006281">
    <property type="term" value="P:DNA repair"/>
    <property type="evidence" value="ECO:0007669"/>
    <property type="project" value="TreeGrafter"/>
</dbReference>
<dbReference type="InterPro" id="IPR027417">
    <property type="entry name" value="P-loop_NTPase"/>
</dbReference>
<name>A0AAE0F881_9CHLO</name>
<keyword evidence="3" id="KW-1185">Reference proteome</keyword>
<proteinExistence type="predicted"/>